<proteinExistence type="predicted"/>
<accession>A0ABP8HHL6</accession>
<evidence type="ECO:0000313" key="6">
    <source>
        <dbReference type="EMBL" id="GAA4339441.1"/>
    </source>
</evidence>
<sequence length="254" mass="26576">MPERFLPGLDTPGPAQTAAGKPSCQPGFRFAPPPPALSPDLRALADGLDPAALGHLLADGFTGPEFRHLAGRREPSFGVAVTCRCEGDDNSALHYAVSRLRPGDFLVVQRPGGGREACFGGGLALAADRAGCAGVLIDGPVTDLQELRGLTLPVWATGLTGLTCKRRYQGGEFCGTVEVGGIAVAPGMLAVADENGIAFVTEAVLRECAPRARELQRAQAQRYGRVRAGERLASLNGTDEAFARILPAPAEPRR</sequence>
<evidence type="ECO:0000256" key="3">
    <source>
        <dbReference type="ARBA" id="ARBA00029596"/>
    </source>
</evidence>
<dbReference type="PANTHER" id="PTHR33254">
    <property type="entry name" value="4-HYDROXY-4-METHYL-2-OXOGLUTARATE ALDOLASE 3-RELATED"/>
    <property type="match status" value="1"/>
</dbReference>
<dbReference type="Proteomes" id="UP001501671">
    <property type="component" value="Unassembled WGS sequence"/>
</dbReference>
<organism evidence="6 7">
    <name type="scientific">Pigmentiphaga soli</name>
    <dbReference type="NCBI Taxonomy" id="1007095"/>
    <lineage>
        <taxon>Bacteria</taxon>
        <taxon>Pseudomonadati</taxon>
        <taxon>Pseudomonadota</taxon>
        <taxon>Betaproteobacteria</taxon>
        <taxon>Burkholderiales</taxon>
        <taxon>Alcaligenaceae</taxon>
        <taxon>Pigmentiphaga</taxon>
    </lineage>
</organism>
<evidence type="ECO:0000256" key="1">
    <source>
        <dbReference type="ARBA" id="ARBA00001968"/>
    </source>
</evidence>
<name>A0ABP8HHL6_9BURK</name>
<dbReference type="CDD" id="cd16841">
    <property type="entry name" value="RraA_family"/>
    <property type="match status" value="1"/>
</dbReference>
<dbReference type="Gene3D" id="3.50.30.40">
    <property type="entry name" value="Ribonuclease E inhibitor RraA/RraA-like"/>
    <property type="match status" value="1"/>
</dbReference>
<dbReference type="Pfam" id="PF03737">
    <property type="entry name" value="RraA-like"/>
    <property type="match status" value="1"/>
</dbReference>
<dbReference type="InterPro" id="IPR036704">
    <property type="entry name" value="RraA/RraA-like_sf"/>
</dbReference>
<reference evidence="7" key="1">
    <citation type="journal article" date="2019" name="Int. J. Syst. Evol. Microbiol.">
        <title>The Global Catalogue of Microorganisms (GCM) 10K type strain sequencing project: providing services to taxonomists for standard genome sequencing and annotation.</title>
        <authorList>
            <consortium name="The Broad Institute Genomics Platform"/>
            <consortium name="The Broad Institute Genome Sequencing Center for Infectious Disease"/>
            <person name="Wu L."/>
            <person name="Ma J."/>
        </authorList>
    </citation>
    <scope>NUCLEOTIDE SEQUENCE [LARGE SCALE GENOMIC DNA]</scope>
    <source>
        <strain evidence="7">JCM 17666</strain>
    </source>
</reference>
<dbReference type="RefSeq" id="WP_345251429.1">
    <property type="nucleotide sequence ID" value="NZ_BAABFO010000022.1"/>
</dbReference>
<dbReference type="SUPFAM" id="SSF89562">
    <property type="entry name" value="RraA-like"/>
    <property type="match status" value="1"/>
</dbReference>
<evidence type="ECO:0000256" key="2">
    <source>
        <dbReference type="ARBA" id="ARBA00016549"/>
    </source>
</evidence>
<keyword evidence="7" id="KW-1185">Reference proteome</keyword>
<comment type="cofactor">
    <cofactor evidence="1">
        <name>a divalent metal cation</name>
        <dbReference type="ChEBI" id="CHEBI:60240"/>
    </cofactor>
</comment>
<evidence type="ECO:0000256" key="4">
    <source>
        <dbReference type="ARBA" id="ARBA00030169"/>
    </source>
</evidence>
<dbReference type="PANTHER" id="PTHR33254:SF4">
    <property type="entry name" value="4-HYDROXY-4-METHYL-2-OXOGLUTARATE ALDOLASE 3-RELATED"/>
    <property type="match status" value="1"/>
</dbReference>
<evidence type="ECO:0000313" key="7">
    <source>
        <dbReference type="Proteomes" id="UP001501671"/>
    </source>
</evidence>
<gene>
    <name evidence="6" type="ORF">GCM10023144_37670</name>
</gene>
<evidence type="ECO:0000256" key="5">
    <source>
        <dbReference type="SAM" id="MobiDB-lite"/>
    </source>
</evidence>
<protein>
    <recommendedName>
        <fullName evidence="2">Putative 4-hydroxy-4-methyl-2-oxoglutarate aldolase</fullName>
    </recommendedName>
    <alternativeName>
        <fullName evidence="3">Regulator of ribonuclease activity homolog</fullName>
    </alternativeName>
    <alternativeName>
        <fullName evidence="4">RraA-like protein</fullName>
    </alternativeName>
</protein>
<feature type="region of interest" description="Disordered" evidence="5">
    <location>
        <begin position="1"/>
        <end position="32"/>
    </location>
</feature>
<comment type="caution">
    <text evidence="6">The sequence shown here is derived from an EMBL/GenBank/DDBJ whole genome shotgun (WGS) entry which is preliminary data.</text>
</comment>
<dbReference type="EMBL" id="BAABFO010000022">
    <property type="protein sequence ID" value="GAA4339441.1"/>
    <property type="molecule type" value="Genomic_DNA"/>
</dbReference>
<dbReference type="InterPro" id="IPR005493">
    <property type="entry name" value="RraA/RraA-like"/>
</dbReference>